<keyword evidence="1" id="KW-0880">Kelch repeat</keyword>
<name>A0A8X6PX29_NEPPI</name>
<gene>
    <name evidence="3" type="ORF">NPIL_477871</name>
</gene>
<dbReference type="SUPFAM" id="SSF117281">
    <property type="entry name" value="Kelch motif"/>
    <property type="match status" value="1"/>
</dbReference>
<dbReference type="Gene3D" id="2.120.10.80">
    <property type="entry name" value="Kelch-type beta propeller"/>
    <property type="match status" value="1"/>
</dbReference>
<protein>
    <submittedName>
        <fullName evidence="3">Beta-scruin</fullName>
    </submittedName>
</protein>
<evidence type="ECO:0000313" key="3">
    <source>
        <dbReference type="EMBL" id="GFT85462.1"/>
    </source>
</evidence>
<comment type="caution">
    <text evidence="3">The sequence shown here is derived from an EMBL/GenBank/DDBJ whole genome shotgun (WGS) entry which is preliminary data.</text>
</comment>
<reference evidence="3" key="1">
    <citation type="submission" date="2020-08" db="EMBL/GenBank/DDBJ databases">
        <title>Multicomponent nature underlies the extraordinary mechanical properties of spider dragline silk.</title>
        <authorList>
            <person name="Kono N."/>
            <person name="Nakamura H."/>
            <person name="Mori M."/>
            <person name="Yoshida Y."/>
            <person name="Ohtoshi R."/>
            <person name="Malay A.D."/>
            <person name="Moran D.A.P."/>
            <person name="Tomita M."/>
            <person name="Numata K."/>
            <person name="Arakawa K."/>
        </authorList>
    </citation>
    <scope>NUCLEOTIDE SEQUENCE</scope>
</reference>
<dbReference type="OrthoDB" id="8185403at2759"/>
<dbReference type="PANTHER" id="PTHR46260">
    <property type="entry name" value="RING-TYPE DOMAIN-CONTAINING PROTEIN"/>
    <property type="match status" value="1"/>
</dbReference>
<dbReference type="EMBL" id="BMAW01023919">
    <property type="protein sequence ID" value="GFT85462.1"/>
    <property type="molecule type" value="Genomic_DNA"/>
</dbReference>
<dbReference type="Proteomes" id="UP000887013">
    <property type="component" value="Unassembled WGS sequence"/>
</dbReference>
<dbReference type="InterPro" id="IPR051746">
    <property type="entry name" value="Kelch_domain_containing_8"/>
</dbReference>
<accession>A0A8X6PX29</accession>
<dbReference type="PANTHER" id="PTHR46260:SF3">
    <property type="entry name" value="RING-TYPE DOMAIN-CONTAINING PROTEIN"/>
    <property type="match status" value="1"/>
</dbReference>
<dbReference type="AlphaFoldDB" id="A0A8X6PX29"/>
<sequence>MYDAEADAWAEVNALPRPTMGLSVATVDDQEVWVMGGITCPESEQKEKRITSDVFVFNSIHKRWSEEKSLSVPHAFACCVCARNTIWIVGGCHPRDDSSSLILDSCSCVWTLDLQSHSREWKHTSALSSPTHASSAVLCGKDLYVFGGIRSKEFKATDAVEVFNTSTNTSRTGISLPASVTGSSALFLAKQSSENGRRVKTFIHPSDVAPKRFDFEIFEVSPQSVGIPHETAAIEFEESLHPQSKSIREIRHSEPPSVENFVLLAPREEKVSHHRSIGESPHTYYFDPLPKENMKMIEEQTFDLSPQSHVTYFSNEPTNITMENNFFLSNRHSAEKEIGIHSHQIKTSAKTTNKFAEEEERCFKPHPCSSSSRAQRETMKDHYGNRYVTTLEVPLLANGVKTEHDLSDFRQMKTEIILEGRKWKPVTTRLTVSSLGSDEFPSIFSRSTDVLSYTRHLRNGSKDRNPQALHLLNMKVQVHRDSNMSSYISMK</sequence>
<keyword evidence="4" id="KW-1185">Reference proteome</keyword>
<keyword evidence="2" id="KW-0677">Repeat</keyword>
<organism evidence="3 4">
    <name type="scientific">Nephila pilipes</name>
    <name type="common">Giant wood spider</name>
    <name type="synonym">Nephila maculata</name>
    <dbReference type="NCBI Taxonomy" id="299642"/>
    <lineage>
        <taxon>Eukaryota</taxon>
        <taxon>Metazoa</taxon>
        <taxon>Ecdysozoa</taxon>
        <taxon>Arthropoda</taxon>
        <taxon>Chelicerata</taxon>
        <taxon>Arachnida</taxon>
        <taxon>Araneae</taxon>
        <taxon>Araneomorphae</taxon>
        <taxon>Entelegynae</taxon>
        <taxon>Araneoidea</taxon>
        <taxon>Nephilidae</taxon>
        <taxon>Nephila</taxon>
    </lineage>
</organism>
<evidence type="ECO:0000313" key="4">
    <source>
        <dbReference type="Proteomes" id="UP000887013"/>
    </source>
</evidence>
<proteinExistence type="predicted"/>
<evidence type="ECO:0000256" key="2">
    <source>
        <dbReference type="ARBA" id="ARBA00022737"/>
    </source>
</evidence>
<dbReference type="InterPro" id="IPR015915">
    <property type="entry name" value="Kelch-typ_b-propeller"/>
</dbReference>
<evidence type="ECO:0000256" key="1">
    <source>
        <dbReference type="ARBA" id="ARBA00022441"/>
    </source>
</evidence>